<accession>A0ABD4YZ77</accession>
<dbReference type="EMBL" id="JAOBZK010000039">
    <property type="protein sequence ID" value="MDH1180827.1"/>
    <property type="molecule type" value="Genomic_DNA"/>
</dbReference>
<gene>
    <name evidence="1" type="ORF">N5C72_22330</name>
</gene>
<dbReference type="Proteomes" id="UP001158644">
    <property type="component" value="Unassembled WGS sequence"/>
</dbReference>
<reference evidence="1 2" key="1">
    <citation type="submission" date="2022-09" db="EMBL/GenBank/DDBJ databases">
        <title>Intensive care unit water sources are persistently colonized with multi-drug resistant bacteria and are the site of extensive horizontal gene transfer of antibiotic resistance genes.</title>
        <authorList>
            <person name="Diorio-Toth L."/>
        </authorList>
    </citation>
    <scope>NUCLEOTIDE SEQUENCE [LARGE SCALE GENOMIC DNA]</scope>
    <source>
        <strain evidence="1 2">GD03967</strain>
    </source>
</reference>
<organism evidence="1 2">
    <name type="scientific">Achromobacter mucicolens</name>
    <dbReference type="NCBI Taxonomy" id="1389922"/>
    <lineage>
        <taxon>Bacteria</taxon>
        <taxon>Pseudomonadati</taxon>
        <taxon>Pseudomonadota</taxon>
        <taxon>Betaproteobacteria</taxon>
        <taxon>Burkholderiales</taxon>
        <taxon>Alcaligenaceae</taxon>
        <taxon>Achromobacter</taxon>
    </lineage>
</organism>
<comment type="caution">
    <text evidence="1">The sequence shown here is derived from an EMBL/GenBank/DDBJ whole genome shotgun (WGS) entry which is preliminary data.</text>
</comment>
<sequence length="123" mass="12875">MSSVNFLGINAGAGQPASARNANATAGEGFRAAFADATERNRSAMGRGVSGAAQSAPSQAEQEFMDYAAMSIEDKMFYAALASLGISKEEYDAMSAAERLEVAQKVSLAMQQLAKAENTKEVL</sequence>
<proteinExistence type="predicted"/>
<dbReference type="AlphaFoldDB" id="A0ABD4YZ77"/>
<name>A0ABD4YZ77_9BURK</name>
<protein>
    <submittedName>
        <fullName evidence="1">Uncharacterized protein</fullName>
    </submittedName>
</protein>
<evidence type="ECO:0000313" key="1">
    <source>
        <dbReference type="EMBL" id="MDH1180827.1"/>
    </source>
</evidence>
<evidence type="ECO:0000313" key="2">
    <source>
        <dbReference type="Proteomes" id="UP001158644"/>
    </source>
</evidence>
<dbReference type="RefSeq" id="WP_056326184.1">
    <property type="nucleotide sequence ID" value="NZ_CADIKS010000003.1"/>
</dbReference>